<dbReference type="EMBL" id="WBUI01000014">
    <property type="protein sequence ID" value="KAB2931303.1"/>
    <property type="molecule type" value="Genomic_DNA"/>
</dbReference>
<keyword evidence="3" id="KW-0808">Transferase</keyword>
<keyword evidence="8" id="KW-0460">Magnesium</keyword>
<dbReference type="InterPro" id="IPR002934">
    <property type="entry name" value="Polymerase_NTP_transf_dom"/>
</dbReference>
<name>A0A833M0R3_9LEPT</name>
<keyword evidence="4" id="KW-0548">Nucleotidyltransferase</keyword>
<feature type="domain" description="Polymerase nucleotidyl transferase" evidence="10">
    <location>
        <begin position="12"/>
        <end position="96"/>
    </location>
</feature>
<proteinExistence type="inferred from homology"/>
<dbReference type="PANTHER" id="PTHR33571">
    <property type="entry name" value="SSL8005 PROTEIN"/>
    <property type="match status" value="1"/>
</dbReference>
<dbReference type="GO" id="GO:0005524">
    <property type="term" value="F:ATP binding"/>
    <property type="evidence" value="ECO:0007669"/>
    <property type="project" value="UniProtKB-KW"/>
</dbReference>
<dbReference type="Proteomes" id="UP000460298">
    <property type="component" value="Unassembled WGS sequence"/>
</dbReference>
<dbReference type="Pfam" id="PF01909">
    <property type="entry name" value="NTP_transf_2"/>
    <property type="match status" value="1"/>
</dbReference>
<protein>
    <submittedName>
        <fullName evidence="11">DNA polymerase subunit beta</fullName>
    </submittedName>
</protein>
<reference evidence="11 12" key="1">
    <citation type="submission" date="2019-10" db="EMBL/GenBank/DDBJ databases">
        <title>Extracellular Electron Transfer in a Candidatus Methanoperedens spp. Enrichment Culture.</title>
        <authorList>
            <person name="Berger S."/>
            <person name="Rangel Shaw D."/>
            <person name="Berben T."/>
            <person name="In 'T Zandt M."/>
            <person name="Frank J."/>
            <person name="Reimann J."/>
            <person name="Jetten M.S.M."/>
            <person name="Welte C.U."/>
        </authorList>
    </citation>
    <scope>NUCLEOTIDE SEQUENCE [LARGE SCALE GENOMIC DNA]</scope>
    <source>
        <strain evidence="11">SB12</strain>
    </source>
</reference>
<accession>A0A833M0R3</accession>
<comment type="cofactor">
    <cofactor evidence="1">
        <name>Mg(2+)</name>
        <dbReference type="ChEBI" id="CHEBI:18420"/>
    </cofactor>
</comment>
<evidence type="ECO:0000256" key="8">
    <source>
        <dbReference type="ARBA" id="ARBA00022842"/>
    </source>
</evidence>
<organism evidence="11 12">
    <name type="scientific">Leptonema illini</name>
    <dbReference type="NCBI Taxonomy" id="183"/>
    <lineage>
        <taxon>Bacteria</taxon>
        <taxon>Pseudomonadati</taxon>
        <taxon>Spirochaetota</taxon>
        <taxon>Spirochaetia</taxon>
        <taxon>Leptospirales</taxon>
        <taxon>Leptospiraceae</taxon>
        <taxon>Leptonema</taxon>
    </lineage>
</organism>
<comment type="similarity">
    <text evidence="9">Belongs to the MntA antitoxin family.</text>
</comment>
<gene>
    <name evidence="11" type="ORF">F9K24_13755</name>
</gene>
<dbReference type="GO" id="GO:0046872">
    <property type="term" value="F:metal ion binding"/>
    <property type="evidence" value="ECO:0007669"/>
    <property type="project" value="UniProtKB-KW"/>
</dbReference>
<dbReference type="SUPFAM" id="SSF81301">
    <property type="entry name" value="Nucleotidyltransferase"/>
    <property type="match status" value="1"/>
</dbReference>
<dbReference type="InterPro" id="IPR043519">
    <property type="entry name" value="NT_sf"/>
</dbReference>
<evidence type="ECO:0000313" key="11">
    <source>
        <dbReference type="EMBL" id="KAB2931303.1"/>
    </source>
</evidence>
<evidence type="ECO:0000256" key="5">
    <source>
        <dbReference type="ARBA" id="ARBA00022723"/>
    </source>
</evidence>
<dbReference type="InterPro" id="IPR052038">
    <property type="entry name" value="Type-VII_TA_antitoxin"/>
</dbReference>
<keyword evidence="7" id="KW-0067">ATP-binding</keyword>
<evidence type="ECO:0000259" key="10">
    <source>
        <dbReference type="Pfam" id="PF01909"/>
    </source>
</evidence>
<comment type="caution">
    <text evidence="11">The sequence shown here is derived from an EMBL/GenBank/DDBJ whole genome shotgun (WGS) entry which is preliminary data.</text>
</comment>
<evidence type="ECO:0000256" key="3">
    <source>
        <dbReference type="ARBA" id="ARBA00022679"/>
    </source>
</evidence>
<dbReference type="GO" id="GO:0016779">
    <property type="term" value="F:nucleotidyltransferase activity"/>
    <property type="evidence" value="ECO:0007669"/>
    <property type="project" value="UniProtKB-KW"/>
</dbReference>
<evidence type="ECO:0000256" key="4">
    <source>
        <dbReference type="ARBA" id="ARBA00022695"/>
    </source>
</evidence>
<evidence type="ECO:0000256" key="9">
    <source>
        <dbReference type="ARBA" id="ARBA00038276"/>
    </source>
</evidence>
<keyword evidence="2" id="KW-1277">Toxin-antitoxin system</keyword>
<evidence type="ECO:0000256" key="2">
    <source>
        <dbReference type="ARBA" id="ARBA00022649"/>
    </source>
</evidence>
<dbReference type="AlphaFoldDB" id="A0A833M0R3"/>
<evidence type="ECO:0000313" key="12">
    <source>
        <dbReference type="Proteomes" id="UP000460298"/>
    </source>
</evidence>
<keyword evidence="5" id="KW-0479">Metal-binding</keyword>
<dbReference type="PANTHER" id="PTHR33571:SF12">
    <property type="entry name" value="BSL3053 PROTEIN"/>
    <property type="match status" value="1"/>
</dbReference>
<evidence type="ECO:0000256" key="7">
    <source>
        <dbReference type="ARBA" id="ARBA00022840"/>
    </source>
</evidence>
<dbReference type="Gene3D" id="3.30.460.10">
    <property type="entry name" value="Beta Polymerase, domain 2"/>
    <property type="match status" value="1"/>
</dbReference>
<sequence length="100" mass="11200">MGLELTAELANICAKWQINQLSVFGSFARGQARADSDIDLLVVFAPTAQIGLLDHVRMQRDFESYFGRPVDMITQSALDRMSNSARKEDIVKHLKIIYAA</sequence>
<evidence type="ECO:0000256" key="6">
    <source>
        <dbReference type="ARBA" id="ARBA00022741"/>
    </source>
</evidence>
<keyword evidence="6" id="KW-0547">Nucleotide-binding</keyword>
<evidence type="ECO:0000256" key="1">
    <source>
        <dbReference type="ARBA" id="ARBA00001946"/>
    </source>
</evidence>
<dbReference type="CDD" id="cd05403">
    <property type="entry name" value="NT_KNTase_like"/>
    <property type="match status" value="1"/>
</dbReference>